<keyword evidence="2" id="KW-1277">Toxin-antitoxin system</keyword>
<dbReference type="NCBIfam" id="TIGR02384">
    <property type="entry name" value="RelB_DinJ"/>
    <property type="match status" value="1"/>
</dbReference>
<dbReference type="STRING" id="338969.Rfer_1749"/>
<keyword evidence="4" id="KW-1185">Reference proteome</keyword>
<dbReference type="InterPro" id="IPR007337">
    <property type="entry name" value="RelB/DinJ"/>
</dbReference>
<dbReference type="EMBL" id="CP000267">
    <property type="protein sequence ID" value="ABD69478.1"/>
    <property type="molecule type" value="Genomic_DNA"/>
</dbReference>
<gene>
    <name evidence="3" type="ordered locus">Rfer_1749</name>
</gene>
<dbReference type="GO" id="GO:0006355">
    <property type="term" value="P:regulation of DNA-templated transcription"/>
    <property type="evidence" value="ECO:0007669"/>
    <property type="project" value="InterPro"/>
</dbReference>
<dbReference type="AlphaFoldDB" id="Q21XM5"/>
<sequence>MYDDVYGRGDTVEAVIKSRIDAGLKAEVEQVLSALGLTVSDVMRMTFAQIAARKGLPFDVKLPNAQTMDVLKESDAALNRLRAGAAPRFDSLDNYFAAMDGKVARSDGKN</sequence>
<dbReference type="Gene3D" id="1.10.1220.10">
    <property type="entry name" value="Met repressor-like"/>
    <property type="match status" value="1"/>
</dbReference>
<dbReference type="Proteomes" id="UP000008332">
    <property type="component" value="Chromosome"/>
</dbReference>
<evidence type="ECO:0000256" key="2">
    <source>
        <dbReference type="ARBA" id="ARBA00022649"/>
    </source>
</evidence>
<dbReference type="Pfam" id="PF04221">
    <property type="entry name" value="RelB"/>
    <property type="match status" value="1"/>
</dbReference>
<evidence type="ECO:0000256" key="1">
    <source>
        <dbReference type="ARBA" id="ARBA00010562"/>
    </source>
</evidence>
<dbReference type="PANTHER" id="PTHR38781">
    <property type="entry name" value="ANTITOXIN DINJ-RELATED"/>
    <property type="match status" value="1"/>
</dbReference>
<evidence type="ECO:0000313" key="3">
    <source>
        <dbReference type="EMBL" id="ABD69478.1"/>
    </source>
</evidence>
<reference evidence="4" key="1">
    <citation type="submission" date="2006-02" db="EMBL/GenBank/DDBJ databases">
        <title>Complete sequence of chromosome of Rhodoferax ferrireducens DSM 15236.</title>
        <authorList>
            <person name="Copeland A."/>
            <person name="Lucas S."/>
            <person name="Lapidus A."/>
            <person name="Barry K."/>
            <person name="Detter J.C."/>
            <person name="Glavina del Rio T."/>
            <person name="Hammon N."/>
            <person name="Israni S."/>
            <person name="Pitluck S."/>
            <person name="Brettin T."/>
            <person name="Bruce D."/>
            <person name="Han C."/>
            <person name="Tapia R."/>
            <person name="Gilna P."/>
            <person name="Kiss H."/>
            <person name="Schmutz J."/>
            <person name="Larimer F."/>
            <person name="Land M."/>
            <person name="Kyrpides N."/>
            <person name="Ivanova N."/>
            <person name="Richardson P."/>
        </authorList>
    </citation>
    <scope>NUCLEOTIDE SEQUENCE [LARGE SCALE GENOMIC DNA]</scope>
    <source>
        <strain evidence="4">ATCC BAA-621 / DSM 15236 / T118</strain>
    </source>
</reference>
<dbReference type="GO" id="GO:0006351">
    <property type="term" value="P:DNA-templated transcription"/>
    <property type="evidence" value="ECO:0007669"/>
    <property type="project" value="TreeGrafter"/>
</dbReference>
<name>Q21XM5_ALBFT</name>
<protein>
    <submittedName>
        <fullName evidence="3">RelB antitoxin</fullName>
    </submittedName>
</protein>
<dbReference type="InterPro" id="IPR013321">
    <property type="entry name" value="Arc_rbn_hlx_hlx"/>
</dbReference>
<accession>Q21XM5</accession>
<organism evidence="3 4">
    <name type="scientific">Albidiferax ferrireducens (strain ATCC BAA-621 / DSM 15236 / T118)</name>
    <name type="common">Rhodoferax ferrireducens</name>
    <dbReference type="NCBI Taxonomy" id="338969"/>
    <lineage>
        <taxon>Bacteria</taxon>
        <taxon>Pseudomonadati</taxon>
        <taxon>Pseudomonadota</taxon>
        <taxon>Betaproteobacteria</taxon>
        <taxon>Burkholderiales</taxon>
        <taxon>Comamonadaceae</taxon>
        <taxon>Rhodoferax</taxon>
    </lineage>
</organism>
<evidence type="ECO:0000313" key="4">
    <source>
        <dbReference type="Proteomes" id="UP000008332"/>
    </source>
</evidence>
<comment type="similarity">
    <text evidence="1">Belongs to the RelB/DinJ antitoxin family.</text>
</comment>
<dbReference type="OrthoDB" id="1666683at2"/>
<dbReference type="eggNOG" id="COG3077">
    <property type="taxonomic scope" value="Bacteria"/>
</dbReference>
<dbReference type="KEGG" id="rfr:Rfer_1749"/>
<proteinExistence type="inferred from homology"/>
<dbReference type="PANTHER" id="PTHR38781:SF1">
    <property type="entry name" value="ANTITOXIN DINJ-RELATED"/>
    <property type="match status" value="1"/>
</dbReference>
<dbReference type="HOGENOM" id="CLU_154558_12_0_4"/>